<dbReference type="SUPFAM" id="SSF52317">
    <property type="entry name" value="Class I glutamine amidotransferase-like"/>
    <property type="match status" value="1"/>
</dbReference>
<keyword evidence="2" id="KW-0315">Glutamine amidotransferase</keyword>
<dbReference type="CDD" id="cd01741">
    <property type="entry name" value="GATase1_1"/>
    <property type="match status" value="1"/>
</dbReference>
<protein>
    <submittedName>
        <fullName evidence="2">Class I glutamine amidotransferase domain-containing protein</fullName>
    </submittedName>
</protein>
<dbReference type="Pfam" id="PF00117">
    <property type="entry name" value="GATase"/>
    <property type="match status" value="1"/>
</dbReference>
<accession>A0A059F8H3</accession>
<name>A0A059F8H3_9PROT</name>
<comment type="caution">
    <text evidence="2">The sequence shown here is derived from an EMBL/GenBank/DDBJ whole genome shotgun (WGS) entry which is preliminary data.</text>
</comment>
<dbReference type="Proteomes" id="UP000025061">
    <property type="component" value="Unassembled WGS sequence"/>
</dbReference>
<dbReference type="GO" id="GO:0005829">
    <property type="term" value="C:cytosol"/>
    <property type="evidence" value="ECO:0007669"/>
    <property type="project" value="TreeGrafter"/>
</dbReference>
<evidence type="ECO:0000313" key="3">
    <source>
        <dbReference type="Proteomes" id="UP000025061"/>
    </source>
</evidence>
<keyword evidence="3" id="KW-1185">Reference proteome</keyword>
<reference evidence="2 3" key="1">
    <citation type="submission" date="2013-04" db="EMBL/GenBank/DDBJ databases">
        <title>Hyphomonas hirschiana VP5 Genome Sequencing.</title>
        <authorList>
            <person name="Lai Q."/>
            <person name="Shao Z."/>
        </authorList>
    </citation>
    <scope>NUCLEOTIDE SEQUENCE [LARGE SCALE GENOMIC DNA]</scope>
    <source>
        <strain evidence="2 3">VP5</strain>
    </source>
</reference>
<proteinExistence type="predicted"/>
<dbReference type="AlphaFoldDB" id="A0A059F8H3"/>
<evidence type="ECO:0000313" key="2">
    <source>
        <dbReference type="EMBL" id="KCZ86892.1"/>
    </source>
</evidence>
<dbReference type="InterPro" id="IPR044992">
    <property type="entry name" value="ChyE-like"/>
</dbReference>
<dbReference type="InterPro" id="IPR029062">
    <property type="entry name" value="Class_I_gatase-like"/>
</dbReference>
<dbReference type="RefSeq" id="WP_011648209.1">
    <property type="nucleotide sequence ID" value="NZ_ARYI01000021.1"/>
</dbReference>
<dbReference type="InterPro" id="IPR017926">
    <property type="entry name" value="GATASE"/>
</dbReference>
<dbReference type="EMBL" id="ARYI01000021">
    <property type="protein sequence ID" value="KCZ86892.1"/>
    <property type="molecule type" value="Genomic_DNA"/>
</dbReference>
<dbReference type="PATRIC" id="fig|1280951.3.peg.3326"/>
<keyword evidence="2" id="KW-0808">Transferase</keyword>
<dbReference type="GO" id="GO:0016740">
    <property type="term" value="F:transferase activity"/>
    <property type="evidence" value="ECO:0007669"/>
    <property type="project" value="UniProtKB-KW"/>
</dbReference>
<sequence length="243" mass="25773">MKLTIIETGLAPAAIRDRFPSYPEMFAQMFAGVDAGIVCETVSLVKGAALPDPARLEAVLYTGSPAGVYDDEPWMAPLMDFIRAGAQAKCPQLGICFGHQVMAQALGGNVVKSDKGWGVGAHTYEIAALPGWRGGAAPAQMRVGVSHQDQVVAVPPGADVIAHSDFTEFAGLSYAGFPAISFQCHPEFEADFLAALYTARRGQSLSEDLADAAVASLQEENDRRFLAQWLASFLRETAGPAKA</sequence>
<organism evidence="2 3">
    <name type="scientific">Hyphomonas hirschiana VP5</name>
    <dbReference type="NCBI Taxonomy" id="1280951"/>
    <lineage>
        <taxon>Bacteria</taxon>
        <taxon>Pseudomonadati</taxon>
        <taxon>Pseudomonadota</taxon>
        <taxon>Alphaproteobacteria</taxon>
        <taxon>Hyphomonadales</taxon>
        <taxon>Hyphomonadaceae</taxon>
        <taxon>Hyphomonas</taxon>
    </lineage>
</organism>
<feature type="domain" description="Glutamine amidotransferase" evidence="1">
    <location>
        <begin position="63"/>
        <end position="189"/>
    </location>
</feature>
<gene>
    <name evidence="2" type="ORF">HHI_16507</name>
</gene>
<dbReference type="PANTHER" id="PTHR42695">
    <property type="entry name" value="GLUTAMINE AMIDOTRANSFERASE YLR126C-RELATED"/>
    <property type="match status" value="1"/>
</dbReference>
<dbReference type="Gene3D" id="3.40.50.880">
    <property type="match status" value="1"/>
</dbReference>
<evidence type="ECO:0000259" key="1">
    <source>
        <dbReference type="Pfam" id="PF00117"/>
    </source>
</evidence>
<dbReference type="PANTHER" id="PTHR42695:SF5">
    <property type="entry name" value="GLUTAMINE AMIDOTRANSFERASE YLR126C-RELATED"/>
    <property type="match status" value="1"/>
</dbReference>
<dbReference type="PROSITE" id="PS51273">
    <property type="entry name" value="GATASE_TYPE_1"/>
    <property type="match status" value="1"/>
</dbReference>